<dbReference type="GO" id="GO:0003676">
    <property type="term" value="F:nucleic acid binding"/>
    <property type="evidence" value="ECO:0007669"/>
    <property type="project" value="InterPro"/>
</dbReference>
<comment type="caution">
    <text evidence="5">The sequence shown here is derived from an EMBL/GenBank/DDBJ whole genome shotgun (WGS) entry which is preliminary data.</text>
</comment>
<evidence type="ECO:0000313" key="5">
    <source>
        <dbReference type="EMBL" id="RZB58016.1"/>
    </source>
</evidence>
<dbReference type="GO" id="GO:0003887">
    <property type="term" value="F:DNA-directed DNA polymerase activity"/>
    <property type="evidence" value="ECO:0007669"/>
    <property type="project" value="UniProtKB-EC"/>
</dbReference>
<dbReference type="InterPro" id="IPR057670">
    <property type="entry name" value="SH3_retrovirus"/>
</dbReference>
<feature type="compositionally biased region" description="Polar residues" evidence="1">
    <location>
        <begin position="848"/>
        <end position="862"/>
    </location>
</feature>
<feature type="domain" description="Reverse transcriptase Ty1/copia-type" evidence="2">
    <location>
        <begin position="455"/>
        <end position="526"/>
    </location>
</feature>
<dbReference type="InterPro" id="IPR036397">
    <property type="entry name" value="RNaseH_sf"/>
</dbReference>
<dbReference type="Proteomes" id="UP000289340">
    <property type="component" value="Chromosome 17"/>
</dbReference>
<feature type="region of interest" description="Disordered" evidence="1">
    <location>
        <begin position="280"/>
        <end position="320"/>
    </location>
</feature>
<name>A0A445GA36_GLYSO</name>
<dbReference type="Gene3D" id="1.10.10.60">
    <property type="entry name" value="Homeodomain-like"/>
    <property type="match status" value="1"/>
</dbReference>
<proteinExistence type="predicted"/>
<keyword evidence="5" id="KW-0548">Nucleotidyltransferase</keyword>
<dbReference type="InterPro" id="IPR013103">
    <property type="entry name" value="RVT_2"/>
</dbReference>
<reference evidence="5 6" key="1">
    <citation type="submission" date="2018-09" db="EMBL/GenBank/DDBJ databases">
        <title>A high-quality reference genome of wild soybean provides a powerful tool to mine soybean genomes.</title>
        <authorList>
            <person name="Xie M."/>
            <person name="Chung C.Y.L."/>
            <person name="Li M.-W."/>
            <person name="Wong F.-L."/>
            <person name="Chan T.-F."/>
            <person name="Lam H.-M."/>
        </authorList>
    </citation>
    <scope>NUCLEOTIDE SEQUENCE [LARGE SCALE GENOMIC DNA]</scope>
    <source>
        <strain evidence="6">cv. W05</strain>
        <tissue evidence="5">Hypocotyl of etiolated seedlings</tissue>
    </source>
</reference>
<organism evidence="5 6">
    <name type="scientific">Glycine soja</name>
    <name type="common">Wild soybean</name>
    <dbReference type="NCBI Taxonomy" id="3848"/>
    <lineage>
        <taxon>Eukaryota</taxon>
        <taxon>Viridiplantae</taxon>
        <taxon>Streptophyta</taxon>
        <taxon>Embryophyta</taxon>
        <taxon>Tracheophyta</taxon>
        <taxon>Spermatophyta</taxon>
        <taxon>Magnoliopsida</taxon>
        <taxon>eudicotyledons</taxon>
        <taxon>Gunneridae</taxon>
        <taxon>Pentapetalae</taxon>
        <taxon>rosids</taxon>
        <taxon>fabids</taxon>
        <taxon>Fabales</taxon>
        <taxon>Fabaceae</taxon>
        <taxon>Papilionoideae</taxon>
        <taxon>50 kb inversion clade</taxon>
        <taxon>NPAAA clade</taxon>
        <taxon>indigoferoid/millettioid clade</taxon>
        <taxon>Phaseoleae</taxon>
        <taxon>Glycine</taxon>
        <taxon>Glycine subgen. Soja</taxon>
    </lineage>
</organism>
<dbReference type="SUPFAM" id="SSF56672">
    <property type="entry name" value="DNA/RNA polymerases"/>
    <property type="match status" value="1"/>
</dbReference>
<feature type="region of interest" description="Disordered" evidence="1">
    <location>
        <begin position="829"/>
        <end position="862"/>
    </location>
</feature>
<protein>
    <submittedName>
        <fullName evidence="5">Retrovirus-related Pol polyprotein from transposon TNT 1-94</fullName>
        <ecNumber evidence="5">2.7.7.7</ecNumber>
    </submittedName>
</protein>
<dbReference type="AlphaFoldDB" id="A0A445GA36"/>
<dbReference type="InterPro" id="IPR012957">
    <property type="entry name" value="CHD_C2"/>
</dbReference>
<evidence type="ECO:0000256" key="1">
    <source>
        <dbReference type="SAM" id="MobiDB-lite"/>
    </source>
</evidence>
<evidence type="ECO:0000259" key="3">
    <source>
        <dbReference type="Pfam" id="PF08074"/>
    </source>
</evidence>
<dbReference type="InterPro" id="IPR043502">
    <property type="entry name" value="DNA/RNA_pol_sf"/>
</dbReference>
<dbReference type="Pfam" id="PF08074">
    <property type="entry name" value="CHDCT2"/>
    <property type="match status" value="1"/>
</dbReference>
<dbReference type="SUPFAM" id="SSF53098">
    <property type="entry name" value="Ribonuclease H-like"/>
    <property type="match status" value="1"/>
</dbReference>
<dbReference type="PANTHER" id="PTHR11439">
    <property type="entry name" value="GAG-POL-RELATED RETROTRANSPOSON"/>
    <property type="match status" value="1"/>
</dbReference>
<feature type="domain" description="Retroviral polymerase SH3-like" evidence="4">
    <location>
        <begin position="171"/>
        <end position="230"/>
    </location>
</feature>
<sequence length="1079" mass="122553">MFFNSMYLNPLKVLVLGYSTQEHGTGRLIEEGHESRGLYYLESSPPGSCFAISRPKLLHDRLGHPSLPKLKMLVPSLKNLRVLECILHQYTCPHTLQQNDIAERKNRHLLETARSLMLNSNVLTHHWGDVVLTTCFLINRMPSSSLENQIPHSIVFPRDPLFHVSPKVFGCTCFVHDLSPGLDKLFARSIKCVFLGYSRLQKGYKYYSPTMRQYYMFADVTFFEDTPFFSPSLDHTSLSEVLPIPSPCPLGNSDQHVSVVPSFPPNSPEVVSPPLITDQHRTRQIESSVPEASPRDPRSSSTSPPLMDPFSPFTSSHHSDSHWPIVIRKGTRSTRNPHPIYNFLSYHRLSPSYGSFVFSLSSLTIPSTIHEALDHPGWRQTMIDEIQALENNGTWELVTLPPSKTTMGCRWVYIVKVGPNGKLDIKNVFLHGDLEEDIYMEQPPGFVAQGEYGLVLITGNDTTKIVQIKENLFSHFQTKDLGYLKYFLGIEVAQSGDGVVISQRKYALDILEETGMQNCRPVESPMDPNLKLLEDQSEVYPDPERYRRLVGKLIYLTITRPDISFVVGVVSQFMQNPHLNHWNAVMRILRYVKRAPEQGLLYEDKGNTQLLGYCDADWAGCPMDRRSTSVQKLNINLMAMVTCELMWIKQFLQELRFCEELQMKLYCDNQDALYIVSNPVFHERTKHIEIDCHFIREKLLSKEIVIEFIDSNNHLFVPLSPAEPRLRDVKSVVKFASENPRTRVFSDDILLRYAGLKGAKIWKEEHDLVLLHAVLKHGYGRWHDIVDDKDLKIQEVITQELNISFTKLPVHGQVCSQVYNSANMTNVESSCNPSAETDKSDIADDGANMTNVQSSCNQSKESGVSNIAAEGAHGSGDSGNQAQFRDMQRRHIEFIKKRFLLLEKGLNAEYQKEYFSDLKVNEVENDEPKADIQMIGQLPRIEAIGSEEISISAYDCDPDRLQLVCLYNKMCKTVEENTMNLIQELSARELTEVNVIKNFHQLEIISADVNRILNQQNKRSAETQVLNSNKSNTLSQTEVVGSGLLSSSQDKCKAEDVVMVCEPKKESDQVTKISQDMGN</sequence>
<dbReference type="Pfam" id="PF07727">
    <property type="entry name" value="RVT_2"/>
    <property type="match status" value="1"/>
</dbReference>
<evidence type="ECO:0000313" key="6">
    <source>
        <dbReference type="Proteomes" id="UP000289340"/>
    </source>
</evidence>
<dbReference type="EMBL" id="QZWG01000017">
    <property type="protein sequence ID" value="RZB58016.1"/>
    <property type="molecule type" value="Genomic_DNA"/>
</dbReference>
<feature type="domain" description="CHD C-terminal 2" evidence="3">
    <location>
        <begin position="760"/>
        <end position="793"/>
    </location>
</feature>
<accession>A0A445GA36</accession>
<dbReference type="InterPro" id="IPR012337">
    <property type="entry name" value="RNaseH-like_sf"/>
</dbReference>
<dbReference type="Pfam" id="PF25597">
    <property type="entry name" value="SH3_retrovirus"/>
    <property type="match status" value="1"/>
</dbReference>
<keyword evidence="6" id="KW-1185">Reference proteome</keyword>
<evidence type="ECO:0000259" key="2">
    <source>
        <dbReference type="Pfam" id="PF07727"/>
    </source>
</evidence>
<dbReference type="EC" id="2.7.7.7" evidence="5"/>
<evidence type="ECO:0000259" key="4">
    <source>
        <dbReference type="Pfam" id="PF25597"/>
    </source>
</evidence>
<gene>
    <name evidence="5" type="ORF">D0Y65_046601</name>
</gene>
<dbReference type="Gene3D" id="3.30.420.10">
    <property type="entry name" value="Ribonuclease H-like superfamily/Ribonuclease H"/>
    <property type="match status" value="1"/>
</dbReference>
<keyword evidence="5" id="KW-0808">Transferase</keyword>
<dbReference type="CDD" id="cd09272">
    <property type="entry name" value="RNase_HI_RT_Ty1"/>
    <property type="match status" value="1"/>
</dbReference>
<dbReference type="PANTHER" id="PTHR11439:SF485">
    <property type="entry name" value="REVERSE TRANSCRIPTASE TY1_COPIA-TYPE DOMAIN-CONTAINING PROTEIN"/>
    <property type="match status" value="1"/>
</dbReference>